<evidence type="ECO:0000313" key="1">
    <source>
        <dbReference type="EMBL" id="PWN50579.1"/>
    </source>
</evidence>
<organism evidence="1 2">
    <name type="scientific">Violaceomyces palustris</name>
    <dbReference type="NCBI Taxonomy" id="1673888"/>
    <lineage>
        <taxon>Eukaryota</taxon>
        <taxon>Fungi</taxon>
        <taxon>Dikarya</taxon>
        <taxon>Basidiomycota</taxon>
        <taxon>Ustilaginomycotina</taxon>
        <taxon>Ustilaginomycetes</taxon>
        <taxon>Violaceomycetales</taxon>
        <taxon>Violaceomycetaceae</taxon>
        <taxon>Violaceomyces</taxon>
    </lineage>
</organism>
<protein>
    <submittedName>
        <fullName evidence="1">Uncharacterized protein</fullName>
    </submittedName>
</protein>
<feature type="non-terminal residue" evidence="1">
    <location>
        <position position="70"/>
    </location>
</feature>
<dbReference type="Proteomes" id="UP000245626">
    <property type="component" value="Unassembled WGS sequence"/>
</dbReference>
<proteinExistence type="predicted"/>
<gene>
    <name evidence="1" type="ORF">IE53DRAFT_302854</name>
</gene>
<dbReference type="EMBL" id="KZ819917">
    <property type="protein sequence ID" value="PWN50579.1"/>
    <property type="molecule type" value="Genomic_DNA"/>
</dbReference>
<reference evidence="1 2" key="1">
    <citation type="journal article" date="2018" name="Mol. Biol. Evol.">
        <title>Broad Genomic Sampling Reveals a Smut Pathogenic Ancestry of the Fungal Clade Ustilaginomycotina.</title>
        <authorList>
            <person name="Kijpornyongpan T."/>
            <person name="Mondo S.J."/>
            <person name="Barry K."/>
            <person name="Sandor L."/>
            <person name="Lee J."/>
            <person name="Lipzen A."/>
            <person name="Pangilinan J."/>
            <person name="LaButti K."/>
            <person name="Hainaut M."/>
            <person name="Henrissat B."/>
            <person name="Grigoriev I.V."/>
            <person name="Spatafora J.W."/>
            <person name="Aime M.C."/>
        </authorList>
    </citation>
    <scope>NUCLEOTIDE SEQUENCE [LARGE SCALE GENOMIC DNA]</scope>
    <source>
        <strain evidence="1 2">SA 807</strain>
    </source>
</reference>
<accession>A0ACD0NXN2</accession>
<sequence length="70" mass="7968">VEKFVDRLVLVHIQDGRAFRGTFICVDNDLNIILVNTDELTASDDEKRYSERNVGMVVVPGKHLVKIEVQ</sequence>
<keyword evidence="2" id="KW-1185">Reference proteome</keyword>
<feature type="non-terminal residue" evidence="1">
    <location>
        <position position="1"/>
    </location>
</feature>
<evidence type="ECO:0000313" key="2">
    <source>
        <dbReference type="Proteomes" id="UP000245626"/>
    </source>
</evidence>
<name>A0ACD0NXN2_9BASI</name>